<proteinExistence type="predicted"/>
<sequence>MSTNMALPKLLKVRPAVKFRSISSGVNFSVALCVSGKLYSWGDGSNGQLGLGEAVVQVQEPTKISIASERPRDLVRFNRVVCGAMHALAVSECGGFIYVWGSNQTGQATVRWILLESEKLKFVDTKLTPTSTVVVANQKGTRVLFSWGDVGHVIPIEDVADDLTEDETIRLTKSSNVGPIKLLQCDDMALELGCAWSTTMNILWTTFTSGQKVLERASSDGQSNAQDYVKVNEIQLEAIVDKQSERKVAVTFPRDSIVSSKLPTTPRVPAVTKGGSMMAPKDTYILMLR</sequence>
<dbReference type="InterPro" id="IPR009091">
    <property type="entry name" value="RCC1/BLIP-II"/>
</dbReference>
<feature type="non-terminal residue" evidence="2">
    <location>
        <position position="289"/>
    </location>
</feature>
<dbReference type="InterPro" id="IPR051553">
    <property type="entry name" value="Ran_GTPase-activating"/>
</dbReference>
<reference evidence="2" key="1">
    <citation type="submission" date="2019-06" db="EMBL/GenBank/DDBJ databases">
        <title>Genomics analysis of Aphanomyces spp. identifies a new class of oomycete effector associated with host adaptation.</title>
        <authorList>
            <person name="Gaulin E."/>
        </authorList>
    </citation>
    <scope>NUCLEOTIDE SEQUENCE</scope>
    <source>
        <strain evidence="2">CBS 578.67</strain>
    </source>
</reference>
<dbReference type="AlphaFoldDB" id="A0A6A4XP27"/>
<organism evidence="2">
    <name type="scientific">Aphanomyces stellatus</name>
    <dbReference type="NCBI Taxonomy" id="120398"/>
    <lineage>
        <taxon>Eukaryota</taxon>
        <taxon>Sar</taxon>
        <taxon>Stramenopiles</taxon>
        <taxon>Oomycota</taxon>
        <taxon>Saprolegniomycetes</taxon>
        <taxon>Saprolegniales</taxon>
        <taxon>Verrucalvaceae</taxon>
        <taxon>Aphanomyces</taxon>
    </lineage>
</organism>
<comment type="caution">
    <text evidence="2">The sequence shown here is derived from an EMBL/GenBank/DDBJ whole genome shotgun (WGS) entry which is preliminary data.</text>
</comment>
<evidence type="ECO:0000256" key="1">
    <source>
        <dbReference type="PROSITE-ProRule" id="PRU00235"/>
    </source>
</evidence>
<protein>
    <submittedName>
        <fullName evidence="2">Uncharacterized protein</fullName>
    </submittedName>
</protein>
<gene>
    <name evidence="2" type="ORF">As57867_023153</name>
</gene>
<dbReference type="InterPro" id="IPR000408">
    <property type="entry name" value="Reg_chr_condens"/>
</dbReference>
<dbReference type="PANTHER" id="PTHR45982:SF8">
    <property type="entry name" value="E3 UBIQUITIN-PROTEIN LIGASE HERC2-LIKE PROTEIN-RELATED"/>
    <property type="match status" value="1"/>
</dbReference>
<dbReference type="GO" id="GO:0005085">
    <property type="term" value="F:guanyl-nucleotide exchange factor activity"/>
    <property type="evidence" value="ECO:0007669"/>
    <property type="project" value="TreeGrafter"/>
</dbReference>
<dbReference type="SUPFAM" id="SSF50985">
    <property type="entry name" value="RCC1/BLIP-II"/>
    <property type="match status" value="1"/>
</dbReference>
<feature type="repeat" description="RCC1" evidence="1">
    <location>
        <begin position="36"/>
        <end position="93"/>
    </location>
</feature>
<dbReference type="EMBL" id="VJMH01007236">
    <property type="protein sequence ID" value="KAF0684824.1"/>
    <property type="molecule type" value="Genomic_DNA"/>
</dbReference>
<dbReference type="OrthoDB" id="5981550at2759"/>
<dbReference type="PANTHER" id="PTHR45982">
    <property type="entry name" value="REGULATOR OF CHROMOSOME CONDENSATION"/>
    <property type="match status" value="1"/>
</dbReference>
<dbReference type="Pfam" id="PF00415">
    <property type="entry name" value="RCC1"/>
    <property type="match status" value="1"/>
</dbReference>
<evidence type="ECO:0000313" key="2">
    <source>
        <dbReference type="EMBL" id="KAF0684824.1"/>
    </source>
</evidence>
<accession>A0A6A4XP27</accession>
<name>A0A6A4XP27_9STRA</name>
<dbReference type="PROSITE" id="PS50012">
    <property type="entry name" value="RCC1_3"/>
    <property type="match status" value="1"/>
</dbReference>
<dbReference type="Gene3D" id="2.130.10.30">
    <property type="entry name" value="Regulator of chromosome condensation 1/beta-lactamase-inhibitor protein II"/>
    <property type="match status" value="1"/>
</dbReference>
<dbReference type="GO" id="GO:0005737">
    <property type="term" value="C:cytoplasm"/>
    <property type="evidence" value="ECO:0007669"/>
    <property type="project" value="TreeGrafter"/>
</dbReference>